<protein>
    <recommendedName>
        <fullName evidence="5">Peptidoglycan-binding protein</fullName>
    </recommendedName>
</protein>
<proteinExistence type="predicted"/>
<dbReference type="Proteomes" id="UP000540423">
    <property type="component" value="Unassembled WGS sequence"/>
</dbReference>
<dbReference type="PROSITE" id="PS51257">
    <property type="entry name" value="PROKAR_LIPOPROTEIN"/>
    <property type="match status" value="1"/>
</dbReference>
<evidence type="ECO:0008006" key="5">
    <source>
        <dbReference type="Google" id="ProtNLM"/>
    </source>
</evidence>
<keyword evidence="2" id="KW-0732">Signal</keyword>
<keyword evidence="4" id="KW-1185">Reference proteome</keyword>
<feature type="signal peptide" evidence="2">
    <location>
        <begin position="1"/>
        <end position="23"/>
    </location>
</feature>
<organism evidence="3 4">
    <name type="scientific">Streptomyces candidus</name>
    <dbReference type="NCBI Taxonomy" id="67283"/>
    <lineage>
        <taxon>Bacteria</taxon>
        <taxon>Bacillati</taxon>
        <taxon>Actinomycetota</taxon>
        <taxon>Actinomycetes</taxon>
        <taxon>Kitasatosporales</taxon>
        <taxon>Streptomycetaceae</taxon>
        <taxon>Streptomyces</taxon>
    </lineage>
</organism>
<name>A0A7X0HHU5_9ACTN</name>
<reference evidence="3 4" key="1">
    <citation type="submission" date="2020-08" db="EMBL/GenBank/DDBJ databases">
        <title>Genomic Encyclopedia of Type Strains, Phase IV (KMG-IV): sequencing the most valuable type-strain genomes for metagenomic binning, comparative biology and taxonomic classification.</title>
        <authorList>
            <person name="Goeker M."/>
        </authorList>
    </citation>
    <scope>NUCLEOTIDE SEQUENCE [LARGE SCALE GENOMIC DNA]</scope>
    <source>
        <strain evidence="3 4">DSM 40141</strain>
    </source>
</reference>
<sequence>MQRRIRRTALVVMLAGTAQAVLAACGGNGSPAPAVTATVTAPAPTVTVTATPTAPAPPPTPSAPAARPTAPPQGAERPTVELTGDPAAAGKELDRLKKTGWWNPNKIEYADDPVTALQQFDRWLSKGYIAPGGAWTPAGVAAVRAANESGEEL</sequence>
<evidence type="ECO:0000313" key="3">
    <source>
        <dbReference type="EMBL" id="MBB6437934.1"/>
    </source>
</evidence>
<dbReference type="RefSeq" id="WP_185033641.1">
    <property type="nucleotide sequence ID" value="NZ_BNBN01000009.1"/>
</dbReference>
<dbReference type="EMBL" id="JACHEM010000011">
    <property type="protein sequence ID" value="MBB6437934.1"/>
    <property type="molecule type" value="Genomic_DNA"/>
</dbReference>
<dbReference type="AlphaFoldDB" id="A0A7X0HHU5"/>
<gene>
    <name evidence="3" type="ORF">HNQ79_004438</name>
</gene>
<comment type="caution">
    <text evidence="3">The sequence shown here is derived from an EMBL/GenBank/DDBJ whole genome shotgun (WGS) entry which is preliminary data.</text>
</comment>
<feature type="chain" id="PRO_5031398006" description="Peptidoglycan-binding protein" evidence="2">
    <location>
        <begin position="24"/>
        <end position="153"/>
    </location>
</feature>
<accession>A0A7X0HHU5</accession>
<evidence type="ECO:0000256" key="1">
    <source>
        <dbReference type="SAM" id="MobiDB-lite"/>
    </source>
</evidence>
<feature type="region of interest" description="Disordered" evidence="1">
    <location>
        <begin position="48"/>
        <end position="95"/>
    </location>
</feature>
<evidence type="ECO:0000313" key="4">
    <source>
        <dbReference type="Proteomes" id="UP000540423"/>
    </source>
</evidence>
<evidence type="ECO:0000256" key="2">
    <source>
        <dbReference type="SAM" id="SignalP"/>
    </source>
</evidence>